<evidence type="ECO:0000313" key="2">
    <source>
        <dbReference type="EMBL" id="AEB08887.1"/>
    </source>
</evidence>
<sequence>MAWYTICNIMMITLCLSTSGIPWKIRLEMIIIGTFILFIFQIICVYLSMYNWLYVHYPVWSTSEKQKIVEIIEYDRATAVIIEWFTLVSKVIIRHVLTVLVWVGLVLLLKRDNRGLSIEIIL</sequence>
<keyword evidence="3" id="KW-1185">Reference proteome</keyword>
<evidence type="ECO:0000256" key="1">
    <source>
        <dbReference type="SAM" id="Phobius"/>
    </source>
</evidence>
<reference evidence="3" key="2">
    <citation type="submission" date="2011-03" db="EMBL/GenBank/DDBJ databases">
        <title>The complete genome of Desulfobacca acetoxidans DSM 11109.</title>
        <authorList>
            <consortium name="US DOE Joint Genome Institute (JGI-PGF)"/>
            <person name="Lucas S."/>
            <person name="Copeland A."/>
            <person name="Lapidus A."/>
            <person name="Bruce D."/>
            <person name="Goodwin L."/>
            <person name="Pitluck S."/>
            <person name="Peters L."/>
            <person name="Kyrpides N."/>
            <person name="Mavromatis K."/>
            <person name="Ivanova N."/>
            <person name="Ovchinnikova G."/>
            <person name="Teshima H."/>
            <person name="Detter J.C."/>
            <person name="Han C."/>
            <person name="Land M."/>
            <person name="Hauser L."/>
            <person name="Markowitz V."/>
            <person name="Cheng J.-F."/>
            <person name="Hugenholtz P."/>
            <person name="Woyke T."/>
            <person name="Wu D."/>
            <person name="Spring S."/>
            <person name="Schueler E."/>
            <person name="Brambilla E."/>
            <person name="Klenk H.-P."/>
            <person name="Eisen J.A."/>
        </authorList>
    </citation>
    <scope>NUCLEOTIDE SEQUENCE [LARGE SCALE GENOMIC DNA]</scope>
    <source>
        <strain evidence="3">ATCC 700848 / DSM 11109 / ASRB2</strain>
    </source>
</reference>
<feature type="transmembrane region" description="Helical" evidence="1">
    <location>
        <begin position="92"/>
        <end position="109"/>
    </location>
</feature>
<dbReference type="EMBL" id="CP002629">
    <property type="protein sequence ID" value="AEB08887.1"/>
    <property type="molecule type" value="Genomic_DNA"/>
</dbReference>
<feature type="transmembrane region" description="Helical" evidence="1">
    <location>
        <begin position="30"/>
        <end position="53"/>
    </location>
</feature>
<reference evidence="2 3" key="1">
    <citation type="journal article" date="2011" name="Stand. Genomic Sci.">
        <title>Complete genome sequence of the acetate-degrading sulfate reducer Desulfobacca acetoxidans type strain (ASRB2).</title>
        <authorList>
            <person name="Goker M."/>
            <person name="Teshima H."/>
            <person name="Lapidus A."/>
            <person name="Nolan M."/>
            <person name="Lucas S."/>
            <person name="Hammon N."/>
            <person name="Deshpande S."/>
            <person name="Cheng J.F."/>
            <person name="Tapia R."/>
            <person name="Han C."/>
            <person name="Goodwin L."/>
            <person name="Pitluck S."/>
            <person name="Huntemann M."/>
            <person name="Liolios K."/>
            <person name="Ivanova N."/>
            <person name="Pagani I."/>
            <person name="Mavromatis K."/>
            <person name="Ovchinikova G."/>
            <person name="Pati A."/>
            <person name="Chen A."/>
            <person name="Palaniappan K."/>
            <person name="Land M."/>
            <person name="Hauser L."/>
            <person name="Brambilla E.M."/>
            <person name="Rohde M."/>
            <person name="Spring S."/>
            <person name="Detter J.C."/>
            <person name="Woyke T."/>
            <person name="Bristow J."/>
            <person name="Eisen J.A."/>
            <person name="Markowitz V."/>
            <person name="Hugenholtz P."/>
            <person name="Kyrpides N.C."/>
            <person name="Klenk H.P."/>
        </authorList>
    </citation>
    <scope>NUCLEOTIDE SEQUENCE [LARGE SCALE GENOMIC DNA]</scope>
    <source>
        <strain evidence="3">ATCC 700848 / DSM 11109 / ASRB2</strain>
    </source>
</reference>
<keyword evidence="1" id="KW-1133">Transmembrane helix</keyword>
<keyword evidence="1" id="KW-0472">Membrane</keyword>
<accession>F2NC92</accession>
<proteinExistence type="predicted"/>
<protein>
    <submittedName>
        <fullName evidence="2">Uncharacterized protein</fullName>
    </submittedName>
</protein>
<name>F2NC92_DESAR</name>
<dbReference type="AlphaFoldDB" id="F2NC92"/>
<dbReference type="KEGG" id="dao:Desac_1020"/>
<dbReference type="HOGENOM" id="CLU_2022978_0_0_7"/>
<organism evidence="2 3">
    <name type="scientific">Desulfobacca acetoxidans (strain ATCC 700848 / DSM 11109 / ASRB2)</name>
    <dbReference type="NCBI Taxonomy" id="880072"/>
    <lineage>
        <taxon>Bacteria</taxon>
        <taxon>Pseudomonadati</taxon>
        <taxon>Thermodesulfobacteriota</taxon>
        <taxon>Desulfobaccia</taxon>
        <taxon>Desulfobaccales</taxon>
        <taxon>Desulfobaccaceae</taxon>
        <taxon>Desulfobacca</taxon>
    </lineage>
</organism>
<gene>
    <name evidence="2" type="ordered locus">Desac_1020</name>
</gene>
<dbReference type="Proteomes" id="UP000000483">
    <property type="component" value="Chromosome"/>
</dbReference>
<keyword evidence="1" id="KW-0812">Transmembrane</keyword>
<evidence type="ECO:0000313" key="3">
    <source>
        <dbReference type="Proteomes" id="UP000000483"/>
    </source>
</evidence>